<name>A0AAE1P1F6_9EUCA</name>
<accession>A0AAE1P1F6</accession>
<dbReference type="AlphaFoldDB" id="A0AAE1P1F6"/>
<evidence type="ECO:0000313" key="2">
    <source>
        <dbReference type="EMBL" id="KAK4298927.1"/>
    </source>
</evidence>
<gene>
    <name evidence="2" type="ORF">Pmani_028763</name>
</gene>
<dbReference type="EMBL" id="JAWZYT010003337">
    <property type="protein sequence ID" value="KAK4298927.1"/>
    <property type="molecule type" value="Genomic_DNA"/>
</dbReference>
<feature type="compositionally biased region" description="Polar residues" evidence="1">
    <location>
        <begin position="58"/>
        <end position="72"/>
    </location>
</feature>
<evidence type="ECO:0000256" key="1">
    <source>
        <dbReference type="SAM" id="MobiDB-lite"/>
    </source>
</evidence>
<proteinExistence type="predicted"/>
<evidence type="ECO:0000313" key="3">
    <source>
        <dbReference type="Proteomes" id="UP001292094"/>
    </source>
</evidence>
<feature type="compositionally biased region" description="Polar residues" evidence="1">
    <location>
        <begin position="35"/>
        <end position="49"/>
    </location>
</feature>
<feature type="region of interest" description="Disordered" evidence="1">
    <location>
        <begin position="30"/>
        <end position="72"/>
    </location>
</feature>
<comment type="caution">
    <text evidence="2">The sequence shown here is derived from an EMBL/GenBank/DDBJ whole genome shotgun (WGS) entry which is preliminary data.</text>
</comment>
<organism evidence="2 3">
    <name type="scientific">Petrolisthes manimaculis</name>
    <dbReference type="NCBI Taxonomy" id="1843537"/>
    <lineage>
        <taxon>Eukaryota</taxon>
        <taxon>Metazoa</taxon>
        <taxon>Ecdysozoa</taxon>
        <taxon>Arthropoda</taxon>
        <taxon>Crustacea</taxon>
        <taxon>Multicrustacea</taxon>
        <taxon>Malacostraca</taxon>
        <taxon>Eumalacostraca</taxon>
        <taxon>Eucarida</taxon>
        <taxon>Decapoda</taxon>
        <taxon>Pleocyemata</taxon>
        <taxon>Anomura</taxon>
        <taxon>Galatheoidea</taxon>
        <taxon>Porcellanidae</taxon>
        <taxon>Petrolisthes</taxon>
    </lineage>
</organism>
<keyword evidence="3" id="KW-1185">Reference proteome</keyword>
<sequence>MINSEYFLQKKYDTDCPWLKECPQSQVASKARRIQVSNSLQSAETTRPALNTVDPETRSSAGNPSHTTHLTE</sequence>
<protein>
    <submittedName>
        <fullName evidence="2">Uncharacterized protein</fullName>
    </submittedName>
</protein>
<reference evidence="2" key="1">
    <citation type="submission" date="2023-11" db="EMBL/GenBank/DDBJ databases">
        <title>Genome assemblies of two species of porcelain crab, Petrolisthes cinctipes and Petrolisthes manimaculis (Anomura: Porcellanidae).</title>
        <authorList>
            <person name="Angst P."/>
        </authorList>
    </citation>
    <scope>NUCLEOTIDE SEQUENCE</scope>
    <source>
        <strain evidence="2">PB745_02</strain>
        <tissue evidence="2">Gill</tissue>
    </source>
</reference>
<dbReference type="Proteomes" id="UP001292094">
    <property type="component" value="Unassembled WGS sequence"/>
</dbReference>